<evidence type="ECO:0000256" key="4">
    <source>
        <dbReference type="ARBA" id="ARBA00022692"/>
    </source>
</evidence>
<dbReference type="GO" id="GO:0017038">
    <property type="term" value="P:protein import"/>
    <property type="evidence" value="ECO:0007669"/>
    <property type="project" value="TreeGrafter"/>
</dbReference>
<evidence type="ECO:0000259" key="10">
    <source>
        <dbReference type="Pfam" id="PF01618"/>
    </source>
</evidence>
<dbReference type="Proteomes" id="UP000239576">
    <property type="component" value="Unassembled WGS sequence"/>
</dbReference>
<keyword evidence="2 8" id="KW-0813">Transport</keyword>
<feature type="transmembrane region" description="Helical" evidence="9">
    <location>
        <begin position="12"/>
        <end position="35"/>
    </location>
</feature>
<keyword evidence="3" id="KW-1003">Cell membrane</keyword>
<accession>A0A2T1E1X8</accession>
<name>A0A2T1E1X8_9CYAN</name>
<protein>
    <submittedName>
        <fullName evidence="11">Biopolymer transporter ExbB</fullName>
    </submittedName>
</protein>
<evidence type="ECO:0000256" key="7">
    <source>
        <dbReference type="ARBA" id="ARBA00023136"/>
    </source>
</evidence>
<dbReference type="GO" id="GO:0005886">
    <property type="term" value="C:plasma membrane"/>
    <property type="evidence" value="ECO:0007669"/>
    <property type="project" value="UniProtKB-SubCell"/>
</dbReference>
<evidence type="ECO:0000256" key="9">
    <source>
        <dbReference type="SAM" id="Phobius"/>
    </source>
</evidence>
<comment type="caution">
    <text evidence="11">The sequence shown here is derived from an EMBL/GenBank/DDBJ whole genome shotgun (WGS) entry which is preliminary data.</text>
</comment>
<reference evidence="12" key="1">
    <citation type="submission" date="2018-02" db="EMBL/GenBank/DDBJ databases">
        <authorList>
            <person name="Moore K."/>
            <person name="Momper L."/>
        </authorList>
    </citation>
    <scope>NUCLEOTIDE SEQUENCE [LARGE SCALE GENOMIC DNA]</scope>
    <source>
        <strain evidence="12">ULC18</strain>
    </source>
</reference>
<dbReference type="OrthoDB" id="9785627at2"/>
<gene>
    <name evidence="11" type="ORF">C7B82_19140</name>
</gene>
<evidence type="ECO:0000256" key="1">
    <source>
        <dbReference type="ARBA" id="ARBA00004651"/>
    </source>
</evidence>
<evidence type="ECO:0000256" key="8">
    <source>
        <dbReference type="RuleBase" id="RU004057"/>
    </source>
</evidence>
<dbReference type="EMBL" id="PVWK01000102">
    <property type="protein sequence ID" value="PSB26624.1"/>
    <property type="molecule type" value="Genomic_DNA"/>
</dbReference>
<comment type="subcellular location">
    <subcellularLocation>
        <location evidence="1">Cell membrane</location>
        <topology evidence="1">Multi-pass membrane protein</topology>
    </subcellularLocation>
    <subcellularLocation>
        <location evidence="8">Membrane</location>
        <topology evidence="8">Multi-pass membrane protein</topology>
    </subcellularLocation>
</comment>
<evidence type="ECO:0000256" key="5">
    <source>
        <dbReference type="ARBA" id="ARBA00022927"/>
    </source>
</evidence>
<dbReference type="Pfam" id="PF01618">
    <property type="entry name" value="MotA_ExbB"/>
    <property type="match status" value="1"/>
</dbReference>
<keyword evidence="4 9" id="KW-0812">Transmembrane</keyword>
<organism evidence="11 12">
    <name type="scientific">Stenomitos frigidus ULC18</name>
    <dbReference type="NCBI Taxonomy" id="2107698"/>
    <lineage>
        <taxon>Bacteria</taxon>
        <taxon>Bacillati</taxon>
        <taxon>Cyanobacteriota</taxon>
        <taxon>Cyanophyceae</taxon>
        <taxon>Leptolyngbyales</taxon>
        <taxon>Leptolyngbyaceae</taxon>
        <taxon>Stenomitos</taxon>
    </lineage>
</organism>
<keyword evidence="6 9" id="KW-1133">Transmembrane helix</keyword>
<feature type="transmembrane region" description="Helical" evidence="9">
    <location>
        <begin position="116"/>
        <end position="139"/>
    </location>
</feature>
<evidence type="ECO:0000256" key="2">
    <source>
        <dbReference type="ARBA" id="ARBA00022448"/>
    </source>
</evidence>
<keyword evidence="7 9" id="KW-0472">Membrane</keyword>
<reference evidence="11 12" key="2">
    <citation type="submission" date="2018-03" db="EMBL/GenBank/DDBJ databases">
        <title>The ancient ancestry and fast evolution of plastids.</title>
        <authorList>
            <person name="Moore K.R."/>
            <person name="Magnabosco C."/>
            <person name="Momper L."/>
            <person name="Gold D.A."/>
            <person name="Bosak T."/>
            <person name="Fournier G.P."/>
        </authorList>
    </citation>
    <scope>NUCLEOTIDE SEQUENCE [LARGE SCALE GENOMIC DNA]</scope>
    <source>
        <strain evidence="11 12">ULC18</strain>
    </source>
</reference>
<dbReference type="AlphaFoldDB" id="A0A2T1E1X8"/>
<evidence type="ECO:0000256" key="3">
    <source>
        <dbReference type="ARBA" id="ARBA00022475"/>
    </source>
</evidence>
<dbReference type="PANTHER" id="PTHR30625">
    <property type="entry name" value="PROTEIN TOLQ"/>
    <property type="match status" value="1"/>
</dbReference>
<keyword evidence="5 8" id="KW-0653">Protein transport</keyword>
<keyword evidence="12" id="KW-1185">Reference proteome</keyword>
<dbReference type="InterPro" id="IPR002898">
    <property type="entry name" value="MotA_ExbB_proton_chnl"/>
</dbReference>
<comment type="similarity">
    <text evidence="8">Belongs to the exbB/tolQ family.</text>
</comment>
<feature type="domain" description="MotA/TolQ/ExbB proton channel" evidence="10">
    <location>
        <begin position="70"/>
        <end position="192"/>
    </location>
</feature>
<evidence type="ECO:0000313" key="12">
    <source>
        <dbReference type="Proteomes" id="UP000239576"/>
    </source>
</evidence>
<dbReference type="RefSeq" id="WP_106257885.1">
    <property type="nucleotide sequence ID" value="NZ_PVWK01000102.1"/>
</dbReference>
<dbReference type="InterPro" id="IPR050790">
    <property type="entry name" value="ExbB/TolQ_transport"/>
</dbReference>
<feature type="transmembrane region" description="Helical" evidence="9">
    <location>
        <begin position="159"/>
        <end position="180"/>
    </location>
</feature>
<evidence type="ECO:0000256" key="6">
    <source>
        <dbReference type="ARBA" id="ARBA00022989"/>
    </source>
</evidence>
<proteinExistence type="inferred from homology"/>
<sequence>MQRVGEILMAAGIVAIPLLLFSITAIALIAERIVFWGRLNRRQERVIKDVLVLYRDDPKLAIEKLDRNVDLPIARIFFKALSLEDAEPEEFALAIDGAIQAEVPVLKRFSNIFDTIVTLSPLLGLLGTVLGLIRSFSALNLGDIGGTKTAGVTSGISEALVSTAFGLVVAVFTLFFANLFRGFYLRQLALIQEYAAELELIHRRHLKLQREAFYATTNAH</sequence>
<dbReference type="PANTHER" id="PTHR30625:SF15">
    <property type="entry name" value="BIOPOLYMER TRANSPORT PROTEIN EXBB"/>
    <property type="match status" value="1"/>
</dbReference>
<evidence type="ECO:0000313" key="11">
    <source>
        <dbReference type="EMBL" id="PSB26624.1"/>
    </source>
</evidence>